<keyword evidence="3" id="KW-0813">Transport</keyword>
<evidence type="ECO:0000256" key="5">
    <source>
        <dbReference type="ARBA" id="ARBA00022692"/>
    </source>
</evidence>
<dbReference type="InterPro" id="IPR004626">
    <property type="entry name" value="RarD"/>
</dbReference>
<feature type="transmembrane region" description="Helical" evidence="8">
    <location>
        <begin position="245"/>
        <end position="265"/>
    </location>
</feature>
<evidence type="ECO:0000259" key="9">
    <source>
        <dbReference type="Pfam" id="PF00892"/>
    </source>
</evidence>
<sequence>MSSSSAPLDRRGLAITAGAFVIWGLVPLFWALLQHVPPMQILGHRMLWGGVLVIGWLLLTGGTAWLRNVWRRPRLALMLAASGLCISVNWGLFIWAVTNGHVVETSLGYFINPLMNVVIGVLLLGERLSRPQWLAVGVAAAGVAWLTVGYGALPWIALTLACSFALYGLLRKLAEVEAVQGLGVESLYLFLPALALVLWGEATGSGHFVDGWGWRTDLLLVLGGALTALPLIGFAYGVRRIPLAVVGLLQYIAPTLSLACGVFVFGEPFGIDRAIGFGAIWTALAIFAADGLHRSRRRAAEEVASMPAEAAPLCDEAPRR</sequence>
<keyword evidence="4" id="KW-1003">Cell membrane</keyword>
<dbReference type="NCBIfam" id="TIGR00688">
    <property type="entry name" value="rarD"/>
    <property type="match status" value="1"/>
</dbReference>
<evidence type="ECO:0000256" key="7">
    <source>
        <dbReference type="ARBA" id="ARBA00023136"/>
    </source>
</evidence>
<dbReference type="Pfam" id="PF00892">
    <property type="entry name" value="EamA"/>
    <property type="match status" value="1"/>
</dbReference>
<organism evidence="10 11">
    <name type="scientific">Coralloluteibacterium thermophilum</name>
    <dbReference type="NCBI Taxonomy" id="2707049"/>
    <lineage>
        <taxon>Bacteria</taxon>
        <taxon>Pseudomonadati</taxon>
        <taxon>Pseudomonadota</taxon>
        <taxon>Gammaproteobacteria</taxon>
        <taxon>Lysobacterales</taxon>
        <taxon>Lysobacteraceae</taxon>
        <taxon>Coralloluteibacterium</taxon>
    </lineage>
</organism>
<keyword evidence="5 8" id="KW-0812">Transmembrane</keyword>
<dbReference type="Proteomes" id="UP001595892">
    <property type="component" value="Unassembled WGS sequence"/>
</dbReference>
<keyword evidence="6 8" id="KW-1133">Transmembrane helix</keyword>
<keyword evidence="11" id="KW-1185">Reference proteome</keyword>
<reference evidence="11" key="1">
    <citation type="journal article" date="2019" name="Int. J. Syst. Evol. Microbiol.">
        <title>The Global Catalogue of Microorganisms (GCM) 10K type strain sequencing project: providing services to taxonomists for standard genome sequencing and annotation.</title>
        <authorList>
            <consortium name="The Broad Institute Genomics Platform"/>
            <consortium name="The Broad Institute Genome Sequencing Center for Infectious Disease"/>
            <person name="Wu L."/>
            <person name="Ma J."/>
        </authorList>
    </citation>
    <scope>NUCLEOTIDE SEQUENCE [LARGE SCALE GENOMIC DNA]</scope>
    <source>
        <strain evidence="11">CGMCC 1.13574</strain>
    </source>
</reference>
<dbReference type="PANTHER" id="PTHR22911">
    <property type="entry name" value="ACYL-MALONYL CONDENSING ENZYME-RELATED"/>
    <property type="match status" value="1"/>
</dbReference>
<evidence type="ECO:0000256" key="1">
    <source>
        <dbReference type="ARBA" id="ARBA00004651"/>
    </source>
</evidence>
<dbReference type="PANTHER" id="PTHR22911:SF137">
    <property type="entry name" value="SOLUTE CARRIER FAMILY 35 MEMBER G2-RELATED"/>
    <property type="match status" value="1"/>
</dbReference>
<comment type="subcellular location">
    <subcellularLocation>
        <location evidence="1">Cell membrane</location>
        <topology evidence="1">Multi-pass membrane protein</topology>
    </subcellularLocation>
</comment>
<dbReference type="InterPro" id="IPR037185">
    <property type="entry name" value="EmrE-like"/>
</dbReference>
<feature type="transmembrane region" description="Helical" evidence="8">
    <location>
        <begin position="271"/>
        <end position="289"/>
    </location>
</feature>
<evidence type="ECO:0000313" key="11">
    <source>
        <dbReference type="Proteomes" id="UP001595892"/>
    </source>
</evidence>
<evidence type="ECO:0000256" key="3">
    <source>
        <dbReference type="ARBA" id="ARBA00022448"/>
    </source>
</evidence>
<dbReference type="SUPFAM" id="SSF103481">
    <property type="entry name" value="Multidrug resistance efflux transporter EmrE"/>
    <property type="match status" value="2"/>
</dbReference>
<comment type="caution">
    <text evidence="10">The sequence shown here is derived from an EMBL/GenBank/DDBJ whole genome shotgun (WGS) entry which is preliminary data.</text>
</comment>
<feature type="transmembrane region" description="Helical" evidence="8">
    <location>
        <begin position="75"/>
        <end position="95"/>
    </location>
</feature>
<feature type="transmembrane region" description="Helical" evidence="8">
    <location>
        <begin position="132"/>
        <end position="148"/>
    </location>
</feature>
<feature type="transmembrane region" description="Helical" evidence="8">
    <location>
        <begin position="182"/>
        <end position="199"/>
    </location>
</feature>
<dbReference type="EMBL" id="JBHSGG010000016">
    <property type="protein sequence ID" value="MFC4727731.1"/>
    <property type="molecule type" value="Genomic_DNA"/>
</dbReference>
<evidence type="ECO:0000256" key="6">
    <source>
        <dbReference type="ARBA" id="ARBA00022989"/>
    </source>
</evidence>
<evidence type="ECO:0000256" key="8">
    <source>
        <dbReference type="SAM" id="Phobius"/>
    </source>
</evidence>
<evidence type="ECO:0000256" key="4">
    <source>
        <dbReference type="ARBA" id="ARBA00022475"/>
    </source>
</evidence>
<accession>A0ABV9NID1</accession>
<keyword evidence="7 8" id="KW-0472">Membrane</keyword>
<feature type="transmembrane region" description="Helical" evidence="8">
    <location>
        <begin position="107"/>
        <end position="125"/>
    </location>
</feature>
<feature type="transmembrane region" description="Helical" evidence="8">
    <location>
        <begin position="12"/>
        <end position="33"/>
    </location>
</feature>
<protein>
    <submittedName>
        <fullName evidence="10">EamA family transporter RarD</fullName>
    </submittedName>
</protein>
<evidence type="ECO:0000256" key="2">
    <source>
        <dbReference type="ARBA" id="ARBA00007362"/>
    </source>
</evidence>
<feature type="transmembrane region" description="Helical" evidence="8">
    <location>
        <begin position="219"/>
        <end position="238"/>
    </location>
</feature>
<comment type="similarity">
    <text evidence="2">Belongs to the EamA transporter family.</text>
</comment>
<name>A0ABV9NID1_9GAMM</name>
<feature type="domain" description="EamA" evidence="9">
    <location>
        <begin position="12"/>
        <end position="147"/>
    </location>
</feature>
<feature type="transmembrane region" description="Helical" evidence="8">
    <location>
        <begin position="45"/>
        <end position="66"/>
    </location>
</feature>
<feature type="transmembrane region" description="Helical" evidence="8">
    <location>
        <begin position="154"/>
        <end position="170"/>
    </location>
</feature>
<evidence type="ECO:0000313" key="10">
    <source>
        <dbReference type="EMBL" id="MFC4727731.1"/>
    </source>
</evidence>
<dbReference type="RefSeq" id="WP_377003743.1">
    <property type="nucleotide sequence ID" value="NZ_JBHSGG010000016.1"/>
</dbReference>
<gene>
    <name evidence="10" type="primary">rarD</name>
    <name evidence="10" type="ORF">ACFO3Q_06055</name>
</gene>
<dbReference type="InterPro" id="IPR000620">
    <property type="entry name" value="EamA_dom"/>
</dbReference>
<proteinExistence type="inferred from homology"/>